<comment type="caution">
    <text evidence="2">The sequence shown here is derived from an EMBL/GenBank/DDBJ whole genome shotgun (WGS) entry which is preliminary data.</text>
</comment>
<dbReference type="Proteomes" id="UP000019763">
    <property type="component" value="Unassembled WGS sequence"/>
</dbReference>
<evidence type="ECO:0000313" key="3">
    <source>
        <dbReference type="Proteomes" id="UP000019763"/>
    </source>
</evidence>
<protein>
    <submittedName>
        <fullName evidence="2">Uncharacterized protein</fullName>
    </submittedName>
</protein>
<proteinExistence type="predicted"/>
<evidence type="ECO:0000313" key="2">
    <source>
        <dbReference type="EMBL" id="EZG43024.1"/>
    </source>
</evidence>
<accession>A0A023AWD2</accession>
<dbReference type="VEuPathDB" id="CryptoDB:GNI_195310"/>
<dbReference type="AlphaFoldDB" id="A0A023AWD2"/>
<dbReference type="RefSeq" id="XP_011133702.1">
    <property type="nucleotide sequence ID" value="XM_011135400.1"/>
</dbReference>
<reference evidence="2" key="1">
    <citation type="submission" date="2013-12" db="EMBL/GenBank/DDBJ databases">
        <authorList>
            <person name="Omoto C.K."/>
            <person name="Sibley D."/>
            <person name="Venepally P."/>
            <person name="Hadjithomas M."/>
            <person name="Karamycheva S."/>
            <person name="Brunk B."/>
            <person name="Roos D."/>
            <person name="Caler E."/>
            <person name="Lorenzi H."/>
        </authorList>
    </citation>
    <scope>NUCLEOTIDE SEQUENCE</scope>
</reference>
<evidence type="ECO:0000256" key="1">
    <source>
        <dbReference type="SAM" id="MobiDB-lite"/>
    </source>
</evidence>
<gene>
    <name evidence="2" type="ORF">GNI_195310</name>
</gene>
<organism evidence="2 3">
    <name type="scientific">Gregarina niphandrodes</name>
    <name type="common">Septate eugregarine</name>
    <dbReference type="NCBI Taxonomy" id="110365"/>
    <lineage>
        <taxon>Eukaryota</taxon>
        <taxon>Sar</taxon>
        <taxon>Alveolata</taxon>
        <taxon>Apicomplexa</taxon>
        <taxon>Conoidasida</taxon>
        <taxon>Gregarinasina</taxon>
        <taxon>Eugregarinorida</taxon>
        <taxon>Gregarinidae</taxon>
        <taxon>Gregarina</taxon>
    </lineage>
</organism>
<feature type="region of interest" description="Disordered" evidence="1">
    <location>
        <begin position="209"/>
        <end position="233"/>
    </location>
</feature>
<keyword evidence="3" id="KW-1185">Reference proteome</keyword>
<dbReference type="GeneID" id="22916312"/>
<name>A0A023AWD2_GRENI</name>
<dbReference type="EMBL" id="AFNH02001500">
    <property type="protein sequence ID" value="EZG43024.1"/>
    <property type="molecule type" value="Genomic_DNA"/>
</dbReference>
<sequence>MLSQFTRSVKQKGVSRGSLLELAHQLNAPDPARQPVFQPDEDKPSFQWAKTLDKNADADDAYACLVTNAKKCREGECRKGHMQDTAAMHFWDDYRSKISEAYFLEDLCRMYVALCEDAGLCRILNTVRASAIVPWAAFTASWFELLERTVCGVPRRRRLHYKLLLQTYRETDFGVAPVCACCQRAVCATEVLEALPRALWGDAEPDVGRTHERERDVGRTHERERDVGRTHERESTELGAVNWFDGWARKEMLDECLQDAVSAWVDRFLETPAPATATIVVARLREDLPCLSELLREDLEPVLTMGAPAVLERIKHALTASAASAYSEKLLWLFLTDLVLHVPPEAQDAVLKQDSLTGQGHDSMPLRRAQKFARELAAAVARPSTAGDTTPWTEAPALATVRRLAPVFHTWVCLILHTVSLYSHVELGVLVLVHELLSKLCDDEAVRRVLARNAMHTT</sequence>